<evidence type="ECO:0000313" key="8">
    <source>
        <dbReference type="EMBL" id="REF29558.1"/>
    </source>
</evidence>
<name>A0A3D9UJE0_9MICO</name>
<feature type="binding site" evidence="6">
    <location>
        <position position="146"/>
    </location>
    <ligand>
        <name>S-adenosyl-L-methionine</name>
        <dbReference type="ChEBI" id="CHEBI:59789"/>
    </ligand>
</feature>
<evidence type="ECO:0000256" key="6">
    <source>
        <dbReference type="HAMAP-Rule" id="MF_00074"/>
    </source>
</evidence>
<evidence type="ECO:0000256" key="7">
    <source>
        <dbReference type="SAM" id="MobiDB-lite"/>
    </source>
</evidence>
<dbReference type="Gene3D" id="3.40.50.150">
    <property type="entry name" value="Vaccinia Virus protein VP39"/>
    <property type="match status" value="1"/>
</dbReference>
<feature type="region of interest" description="Disordered" evidence="7">
    <location>
        <begin position="223"/>
        <end position="269"/>
    </location>
</feature>
<dbReference type="RefSeq" id="WP_245949933.1">
    <property type="nucleotide sequence ID" value="NZ_QTUA01000001.1"/>
</dbReference>
<comment type="caution">
    <text evidence="6">Lacks conserved residue(s) required for the propagation of feature annotation.</text>
</comment>
<comment type="subcellular location">
    <subcellularLocation>
        <location evidence="6">Cytoplasm</location>
    </subcellularLocation>
</comment>
<feature type="compositionally biased region" description="Basic residues" evidence="7">
    <location>
        <begin position="229"/>
        <end position="238"/>
    </location>
</feature>
<feature type="binding site" evidence="6">
    <location>
        <position position="86"/>
    </location>
    <ligand>
        <name>S-adenosyl-L-methionine</name>
        <dbReference type="ChEBI" id="CHEBI:59789"/>
    </ligand>
</feature>
<keyword evidence="9" id="KW-1185">Reference proteome</keyword>
<dbReference type="EC" id="2.1.1.-" evidence="6"/>
<evidence type="ECO:0000256" key="4">
    <source>
        <dbReference type="ARBA" id="ARBA00022679"/>
    </source>
</evidence>
<dbReference type="PANTHER" id="PTHR31760:SF0">
    <property type="entry name" value="S-ADENOSYL-L-METHIONINE-DEPENDENT METHYLTRANSFERASES SUPERFAMILY PROTEIN"/>
    <property type="match status" value="1"/>
</dbReference>
<evidence type="ECO:0000256" key="5">
    <source>
        <dbReference type="ARBA" id="ARBA00022691"/>
    </source>
</evidence>
<keyword evidence="1 6" id="KW-0963">Cytoplasm</keyword>
<keyword evidence="2 6" id="KW-0698">rRNA processing</keyword>
<dbReference type="Pfam" id="PF02527">
    <property type="entry name" value="GidB"/>
    <property type="match status" value="1"/>
</dbReference>
<feature type="binding site" evidence="6">
    <location>
        <begin position="132"/>
        <end position="133"/>
    </location>
    <ligand>
        <name>S-adenosyl-L-methionine</name>
        <dbReference type="ChEBI" id="CHEBI:59789"/>
    </ligand>
</feature>
<comment type="similarity">
    <text evidence="6">Belongs to the methyltransferase superfamily. RNA methyltransferase RsmG family.</text>
</comment>
<keyword evidence="5 6" id="KW-0949">S-adenosyl-L-methionine</keyword>
<feature type="binding site" evidence="6">
    <location>
        <position position="81"/>
    </location>
    <ligand>
        <name>S-adenosyl-L-methionine</name>
        <dbReference type="ChEBI" id="CHEBI:59789"/>
    </ligand>
</feature>
<accession>A0A3D9UJE0</accession>
<evidence type="ECO:0000313" key="9">
    <source>
        <dbReference type="Proteomes" id="UP000256253"/>
    </source>
</evidence>
<dbReference type="PANTHER" id="PTHR31760">
    <property type="entry name" value="S-ADENOSYL-L-METHIONINE-DEPENDENT METHYLTRANSFERASES SUPERFAMILY PROTEIN"/>
    <property type="match status" value="1"/>
</dbReference>
<sequence>MKPDHSDCVPEPLPDAPAAAAAYLGDRFGTMVRFAEHLADTGVSHGLIGPREVPRLWERHVLNCVGVQELIEPDAHVADVGSGAGLPGLVIAIARPDLHVTLVEPMLRRVTWLENVSEDLGLTNVNVVRSRAEQVTDLEVDVVTSRAVARLDTLSQWSLPLLRSGGRMLALKGSSAQDEVDEARAAIAKLGGAQIEVLTCGGEVVDPPTAIVSVTVEQRIVRPASGRAGARRAKKPGRAGRPGAGAAGRDGRDGTDGANRSQRPERKRK</sequence>
<comment type="function">
    <text evidence="6">Specifically methylates the N7 position of a guanine in 16S rRNA.</text>
</comment>
<organism evidence="8 9">
    <name type="scientific">Calidifontibacter indicus</name>
    <dbReference type="NCBI Taxonomy" id="419650"/>
    <lineage>
        <taxon>Bacteria</taxon>
        <taxon>Bacillati</taxon>
        <taxon>Actinomycetota</taxon>
        <taxon>Actinomycetes</taxon>
        <taxon>Micrococcales</taxon>
        <taxon>Dermacoccaceae</taxon>
        <taxon>Calidifontibacter</taxon>
    </lineage>
</organism>
<dbReference type="GO" id="GO:0070043">
    <property type="term" value="F:rRNA (guanine-N7-)-methyltransferase activity"/>
    <property type="evidence" value="ECO:0007669"/>
    <property type="project" value="UniProtKB-UniRule"/>
</dbReference>
<dbReference type="GO" id="GO:0005829">
    <property type="term" value="C:cytosol"/>
    <property type="evidence" value="ECO:0007669"/>
    <property type="project" value="TreeGrafter"/>
</dbReference>
<evidence type="ECO:0000256" key="3">
    <source>
        <dbReference type="ARBA" id="ARBA00022603"/>
    </source>
</evidence>
<dbReference type="InterPro" id="IPR029063">
    <property type="entry name" value="SAM-dependent_MTases_sf"/>
</dbReference>
<dbReference type="EMBL" id="QTUA01000001">
    <property type="protein sequence ID" value="REF29558.1"/>
    <property type="molecule type" value="Genomic_DNA"/>
</dbReference>
<protein>
    <recommendedName>
        <fullName evidence="6">Ribosomal RNA small subunit methyltransferase G</fullName>
        <ecNumber evidence="6">2.1.1.-</ecNumber>
    </recommendedName>
    <alternativeName>
        <fullName evidence="6">16S rRNA 7-methylguanosine methyltransferase</fullName>
        <shortName evidence="6">16S rRNA m7G methyltransferase</shortName>
    </alternativeName>
</protein>
<dbReference type="InterPro" id="IPR003682">
    <property type="entry name" value="rRNA_ssu_MeTfrase_G"/>
</dbReference>
<reference evidence="8 9" key="1">
    <citation type="submission" date="2018-08" db="EMBL/GenBank/DDBJ databases">
        <title>Sequencing the genomes of 1000 actinobacteria strains.</title>
        <authorList>
            <person name="Klenk H.-P."/>
        </authorList>
    </citation>
    <scope>NUCLEOTIDE SEQUENCE [LARGE SCALE GENOMIC DNA]</scope>
    <source>
        <strain evidence="8 9">DSM 22967</strain>
    </source>
</reference>
<evidence type="ECO:0000256" key="1">
    <source>
        <dbReference type="ARBA" id="ARBA00022490"/>
    </source>
</evidence>
<comment type="caution">
    <text evidence="8">The sequence shown here is derived from an EMBL/GenBank/DDBJ whole genome shotgun (WGS) entry which is preliminary data.</text>
</comment>
<dbReference type="HAMAP" id="MF_00074">
    <property type="entry name" value="16SrRNA_methyltr_G"/>
    <property type="match status" value="1"/>
</dbReference>
<keyword evidence="4 6" id="KW-0808">Transferase</keyword>
<evidence type="ECO:0000256" key="2">
    <source>
        <dbReference type="ARBA" id="ARBA00022552"/>
    </source>
</evidence>
<dbReference type="SUPFAM" id="SSF53335">
    <property type="entry name" value="S-adenosyl-L-methionine-dependent methyltransferases"/>
    <property type="match status" value="1"/>
</dbReference>
<dbReference type="NCBIfam" id="TIGR00138">
    <property type="entry name" value="rsmG_gidB"/>
    <property type="match status" value="1"/>
</dbReference>
<dbReference type="Proteomes" id="UP000256253">
    <property type="component" value="Unassembled WGS sequence"/>
</dbReference>
<dbReference type="AlphaFoldDB" id="A0A3D9UJE0"/>
<gene>
    <name evidence="6" type="primary">rsmG</name>
    <name evidence="8" type="ORF">DFJ65_0510</name>
</gene>
<keyword evidence="3 6" id="KW-0489">Methyltransferase</keyword>
<dbReference type="CDD" id="cd02440">
    <property type="entry name" value="AdoMet_MTases"/>
    <property type="match status" value="1"/>
</dbReference>
<proteinExistence type="inferred from homology"/>